<dbReference type="Proteomes" id="UP001066276">
    <property type="component" value="Chromosome 2_2"/>
</dbReference>
<organism evidence="2 3">
    <name type="scientific">Pleurodeles waltl</name>
    <name type="common">Iberian ribbed newt</name>
    <dbReference type="NCBI Taxonomy" id="8319"/>
    <lineage>
        <taxon>Eukaryota</taxon>
        <taxon>Metazoa</taxon>
        <taxon>Chordata</taxon>
        <taxon>Craniata</taxon>
        <taxon>Vertebrata</taxon>
        <taxon>Euteleostomi</taxon>
        <taxon>Amphibia</taxon>
        <taxon>Batrachia</taxon>
        <taxon>Caudata</taxon>
        <taxon>Salamandroidea</taxon>
        <taxon>Salamandridae</taxon>
        <taxon>Pleurodelinae</taxon>
        <taxon>Pleurodeles</taxon>
    </lineage>
</organism>
<proteinExistence type="predicted"/>
<protein>
    <submittedName>
        <fullName evidence="2">Uncharacterized protein</fullName>
    </submittedName>
</protein>
<name>A0AAV7UXS3_PLEWA</name>
<comment type="caution">
    <text evidence="2">The sequence shown here is derived from an EMBL/GenBank/DDBJ whole genome shotgun (WGS) entry which is preliminary data.</text>
</comment>
<gene>
    <name evidence="2" type="ORF">NDU88_002035</name>
</gene>
<evidence type="ECO:0000313" key="3">
    <source>
        <dbReference type="Proteomes" id="UP001066276"/>
    </source>
</evidence>
<accession>A0AAV7UXS3</accession>
<evidence type="ECO:0000256" key="1">
    <source>
        <dbReference type="SAM" id="MobiDB-lite"/>
    </source>
</evidence>
<keyword evidence="3" id="KW-1185">Reference proteome</keyword>
<dbReference type="AlphaFoldDB" id="A0AAV7UXS3"/>
<reference evidence="2" key="1">
    <citation type="journal article" date="2022" name="bioRxiv">
        <title>Sequencing and chromosome-scale assembly of the giantPleurodeles waltlgenome.</title>
        <authorList>
            <person name="Brown T."/>
            <person name="Elewa A."/>
            <person name="Iarovenko S."/>
            <person name="Subramanian E."/>
            <person name="Araus A.J."/>
            <person name="Petzold A."/>
            <person name="Susuki M."/>
            <person name="Suzuki K.-i.T."/>
            <person name="Hayashi T."/>
            <person name="Toyoda A."/>
            <person name="Oliveira C."/>
            <person name="Osipova E."/>
            <person name="Leigh N.D."/>
            <person name="Simon A."/>
            <person name="Yun M.H."/>
        </authorList>
    </citation>
    <scope>NUCLEOTIDE SEQUENCE</scope>
    <source>
        <strain evidence="2">20211129_DDA</strain>
        <tissue evidence="2">Liver</tissue>
    </source>
</reference>
<feature type="compositionally biased region" description="Basic residues" evidence="1">
    <location>
        <begin position="34"/>
        <end position="46"/>
    </location>
</feature>
<dbReference type="EMBL" id="JANPWB010000004">
    <property type="protein sequence ID" value="KAJ1192729.1"/>
    <property type="molecule type" value="Genomic_DNA"/>
</dbReference>
<feature type="region of interest" description="Disordered" evidence="1">
    <location>
        <begin position="1"/>
        <end position="60"/>
    </location>
</feature>
<evidence type="ECO:0000313" key="2">
    <source>
        <dbReference type="EMBL" id="KAJ1192729.1"/>
    </source>
</evidence>
<sequence>MAARGHQGSGAHPLLAAERRRWRSSSSAGFGYPKPKKDKPRLHRRQAGQGIIPGPTEFSTSDCCARKSLHPILSD</sequence>